<keyword evidence="5" id="KW-0560">Oxidoreductase</keyword>
<dbReference type="PANTHER" id="PTHR43350:SF19">
    <property type="entry name" value="D-GULOSIDE 3-DEHYDROGENASE"/>
    <property type="match status" value="1"/>
</dbReference>
<reference evidence="7" key="1">
    <citation type="submission" date="2023-03" db="EMBL/GenBank/DDBJ databases">
        <title>Actinoallomurus iriomotensis NBRC 103684.</title>
        <authorList>
            <person name="Ichikawa N."/>
            <person name="Sato H."/>
            <person name="Tonouchi N."/>
        </authorList>
    </citation>
    <scope>NUCLEOTIDE SEQUENCE</scope>
    <source>
        <strain evidence="7">NBRC 103684</strain>
    </source>
</reference>
<feature type="domain" description="Alcohol dehydrogenase-like C-terminal" evidence="6">
    <location>
        <begin position="62"/>
        <end position="176"/>
    </location>
</feature>
<proteinExistence type="inferred from homology"/>
<keyword evidence="3" id="KW-0479">Metal-binding</keyword>
<keyword evidence="4" id="KW-0862">Zinc</keyword>
<dbReference type="InterPro" id="IPR011032">
    <property type="entry name" value="GroES-like_sf"/>
</dbReference>
<dbReference type="Gene3D" id="3.40.50.720">
    <property type="entry name" value="NAD(P)-binding Rossmann-like Domain"/>
    <property type="match status" value="1"/>
</dbReference>
<dbReference type="SUPFAM" id="SSF50129">
    <property type="entry name" value="GroES-like"/>
    <property type="match status" value="1"/>
</dbReference>
<dbReference type="GO" id="GO:0046872">
    <property type="term" value="F:metal ion binding"/>
    <property type="evidence" value="ECO:0007669"/>
    <property type="project" value="UniProtKB-KW"/>
</dbReference>
<dbReference type="AlphaFoldDB" id="A0A9W6S9G4"/>
<dbReference type="SUPFAM" id="SSF51735">
    <property type="entry name" value="NAD(P)-binding Rossmann-fold domains"/>
    <property type="match status" value="1"/>
</dbReference>
<keyword evidence="8" id="KW-1185">Reference proteome</keyword>
<dbReference type="Proteomes" id="UP001165074">
    <property type="component" value="Unassembled WGS sequence"/>
</dbReference>
<evidence type="ECO:0000256" key="5">
    <source>
        <dbReference type="ARBA" id="ARBA00023002"/>
    </source>
</evidence>
<name>A0A9W6S9G4_9ACTN</name>
<comment type="caution">
    <text evidence="7">The sequence shown here is derived from an EMBL/GenBank/DDBJ whole genome shotgun (WGS) entry which is preliminary data.</text>
</comment>
<comment type="cofactor">
    <cofactor evidence="1">
        <name>Zn(2+)</name>
        <dbReference type="ChEBI" id="CHEBI:29105"/>
    </cofactor>
</comment>
<organism evidence="7 8">
    <name type="scientific">Actinoallomurus iriomotensis</name>
    <dbReference type="NCBI Taxonomy" id="478107"/>
    <lineage>
        <taxon>Bacteria</taxon>
        <taxon>Bacillati</taxon>
        <taxon>Actinomycetota</taxon>
        <taxon>Actinomycetes</taxon>
        <taxon>Streptosporangiales</taxon>
        <taxon>Thermomonosporaceae</taxon>
        <taxon>Actinoallomurus</taxon>
    </lineage>
</organism>
<evidence type="ECO:0000256" key="4">
    <source>
        <dbReference type="ARBA" id="ARBA00022833"/>
    </source>
</evidence>
<evidence type="ECO:0000313" key="8">
    <source>
        <dbReference type="Proteomes" id="UP001165074"/>
    </source>
</evidence>
<evidence type="ECO:0000256" key="1">
    <source>
        <dbReference type="ARBA" id="ARBA00001947"/>
    </source>
</evidence>
<evidence type="ECO:0000256" key="3">
    <source>
        <dbReference type="ARBA" id="ARBA00022723"/>
    </source>
</evidence>
<accession>A0A9W6S9G4</accession>
<protein>
    <recommendedName>
        <fullName evidence="6">Alcohol dehydrogenase-like C-terminal domain-containing protein</fullName>
    </recommendedName>
</protein>
<evidence type="ECO:0000259" key="6">
    <source>
        <dbReference type="Pfam" id="PF00107"/>
    </source>
</evidence>
<dbReference type="InterPro" id="IPR036291">
    <property type="entry name" value="NAD(P)-bd_dom_sf"/>
</dbReference>
<dbReference type="PANTHER" id="PTHR43350">
    <property type="entry name" value="NAD-DEPENDENT ALCOHOL DEHYDROGENASE"/>
    <property type="match status" value="1"/>
</dbReference>
<evidence type="ECO:0000256" key="2">
    <source>
        <dbReference type="ARBA" id="ARBA00008072"/>
    </source>
</evidence>
<evidence type="ECO:0000313" key="7">
    <source>
        <dbReference type="EMBL" id="GLY90765.1"/>
    </source>
</evidence>
<dbReference type="Pfam" id="PF00107">
    <property type="entry name" value="ADH_zinc_N"/>
    <property type="match status" value="1"/>
</dbReference>
<sequence length="230" mass="24151">MTVNGGFAQYALHHVGALYRLPDRVGADDAVLLTTAGTGLYGLETAGGYVAGQDVVVFGPGAVGLMTVQLCKRMGAARVILVGTRESRLRLGRDLGADHTVDATETDPVRAVLDLTSGQGADLVIEASGGLDAPDQCGRAVRRGGKILFLAFYPEPVRLDLSGVIRKDVTLYTARGEGGGNVRRGVALAAAGMLRCGELITHRFALEDIGEAFRVLRERAGEPLKVVVVP</sequence>
<dbReference type="EMBL" id="BSTK01000017">
    <property type="protein sequence ID" value="GLY90765.1"/>
    <property type="molecule type" value="Genomic_DNA"/>
</dbReference>
<comment type="similarity">
    <text evidence="2">Belongs to the zinc-containing alcohol dehydrogenase family.</text>
</comment>
<dbReference type="GO" id="GO:0016491">
    <property type="term" value="F:oxidoreductase activity"/>
    <property type="evidence" value="ECO:0007669"/>
    <property type="project" value="UniProtKB-KW"/>
</dbReference>
<dbReference type="InterPro" id="IPR013149">
    <property type="entry name" value="ADH-like_C"/>
</dbReference>
<gene>
    <name evidence="7" type="ORF">Airi02_086940</name>
</gene>
<dbReference type="RefSeq" id="WP_285581892.1">
    <property type="nucleotide sequence ID" value="NZ_BSTK01000017.1"/>
</dbReference>
<dbReference type="Gene3D" id="3.90.180.10">
    <property type="entry name" value="Medium-chain alcohol dehydrogenases, catalytic domain"/>
    <property type="match status" value="1"/>
</dbReference>